<feature type="domain" description="Fcf2 pre-rRNA processing C-terminal" evidence="3">
    <location>
        <begin position="3"/>
        <end position="59"/>
    </location>
</feature>
<dbReference type="EMBL" id="CP064813">
    <property type="protein sequence ID" value="QPG75262.1"/>
    <property type="molecule type" value="Genomic_DNA"/>
</dbReference>
<dbReference type="GO" id="GO:0003723">
    <property type="term" value="F:RNA binding"/>
    <property type="evidence" value="ECO:0007669"/>
    <property type="project" value="TreeGrafter"/>
</dbReference>
<dbReference type="Proteomes" id="UP000662931">
    <property type="component" value="Chromosome 2"/>
</dbReference>
<dbReference type="InterPro" id="IPR014810">
    <property type="entry name" value="Fcf2_C"/>
</dbReference>
<dbReference type="OrthoDB" id="427886at2759"/>
<dbReference type="AlphaFoldDB" id="A0A875S5E8"/>
<evidence type="ECO:0000256" key="1">
    <source>
        <dbReference type="ARBA" id="ARBA00004604"/>
    </source>
</evidence>
<proteinExistence type="predicted"/>
<organism evidence="4 5">
    <name type="scientific">Eeniella nana</name>
    <name type="common">Yeast</name>
    <name type="synonym">Brettanomyces nanus</name>
    <dbReference type="NCBI Taxonomy" id="13502"/>
    <lineage>
        <taxon>Eukaryota</taxon>
        <taxon>Fungi</taxon>
        <taxon>Dikarya</taxon>
        <taxon>Ascomycota</taxon>
        <taxon>Saccharomycotina</taxon>
        <taxon>Pichiomycetes</taxon>
        <taxon>Pichiales</taxon>
        <taxon>Pichiaceae</taxon>
        <taxon>Brettanomyces</taxon>
    </lineage>
</organism>
<dbReference type="InterPro" id="IPR039883">
    <property type="entry name" value="Fcf2/DNTTIP2"/>
</dbReference>
<evidence type="ECO:0000259" key="3">
    <source>
        <dbReference type="Pfam" id="PF08698"/>
    </source>
</evidence>
<reference evidence="4" key="1">
    <citation type="submission" date="2020-10" db="EMBL/GenBank/DDBJ databases">
        <authorList>
            <person name="Roach M.J.R."/>
        </authorList>
    </citation>
    <scope>NUCLEOTIDE SEQUENCE</scope>
    <source>
        <strain evidence="4">CBS 1945</strain>
    </source>
</reference>
<dbReference type="GO" id="GO:0005730">
    <property type="term" value="C:nucleolus"/>
    <property type="evidence" value="ECO:0007669"/>
    <property type="project" value="UniProtKB-SubCell"/>
</dbReference>
<dbReference type="PANTHER" id="PTHR21686:SF12">
    <property type="entry name" value="DEOXYNUCLEOTIDYLTRANSFERASE TERMINAL-INTERACTING PROTEIN 2"/>
    <property type="match status" value="1"/>
</dbReference>
<dbReference type="Pfam" id="PF08698">
    <property type="entry name" value="Fcf2"/>
    <property type="match status" value="1"/>
</dbReference>
<keyword evidence="2" id="KW-0539">Nucleus</keyword>
<sequence>MYPKRFYKKDKWEIPERFQMGAIVGGPTDYFNNMSKKQRGKGFVEELLHDEDANKWFKKTYDDIQLHKISGGKKYYKEVVAKRRKQH</sequence>
<evidence type="ECO:0000313" key="5">
    <source>
        <dbReference type="Proteomes" id="UP000662931"/>
    </source>
</evidence>
<dbReference type="RefSeq" id="XP_038778827.1">
    <property type="nucleotide sequence ID" value="XM_038922899.1"/>
</dbReference>
<protein>
    <recommendedName>
        <fullName evidence="3">Fcf2 pre-rRNA processing C-terminal domain-containing protein</fullName>
    </recommendedName>
</protein>
<evidence type="ECO:0000256" key="2">
    <source>
        <dbReference type="ARBA" id="ARBA00023242"/>
    </source>
</evidence>
<gene>
    <name evidence="4" type="ORF">FOA43_002612</name>
</gene>
<comment type="subcellular location">
    <subcellularLocation>
        <location evidence="1">Nucleus</location>
        <location evidence="1">Nucleolus</location>
    </subcellularLocation>
</comment>
<dbReference type="GeneID" id="62196013"/>
<dbReference type="GO" id="GO:0006396">
    <property type="term" value="P:RNA processing"/>
    <property type="evidence" value="ECO:0007669"/>
    <property type="project" value="TreeGrafter"/>
</dbReference>
<accession>A0A875S5E8</accession>
<name>A0A875S5E8_EENNA</name>
<evidence type="ECO:0000313" key="4">
    <source>
        <dbReference type="EMBL" id="QPG75262.1"/>
    </source>
</evidence>
<dbReference type="PANTHER" id="PTHR21686">
    <property type="entry name" value="DEOXYNUCLEOTIDYLTRANSFERASE TERMINAL-INTERACTING PROTEIN 2"/>
    <property type="match status" value="1"/>
</dbReference>
<dbReference type="KEGG" id="bnn:FOA43_002612"/>
<keyword evidence="5" id="KW-1185">Reference proteome</keyword>